<protein>
    <submittedName>
        <fullName evidence="5">Hydrolase, haloacid dehalogenase-like hydrolase</fullName>
    </submittedName>
</protein>
<dbReference type="Gene3D" id="1.10.150.240">
    <property type="entry name" value="Putative phosphatase, domain 2"/>
    <property type="match status" value="1"/>
</dbReference>
<dbReference type="SUPFAM" id="SSF56784">
    <property type="entry name" value="HAD-like"/>
    <property type="match status" value="1"/>
</dbReference>
<accession>A3VF31</accession>
<dbReference type="Gene3D" id="3.40.50.1000">
    <property type="entry name" value="HAD superfamily/HAD-like"/>
    <property type="match status" value="1"/>
</dbReference>
<comment type="similarity">
    <text evidence="2">Belongs to the HAD-like hydrolase superfamily. CbbY/CbbZ/Gph/YieH family.</text>
</comment>
<keyword evidence="4" id="KW-0460">Magnesium</keyword>
<evidence type="ECO:0000256" key="1">
    <source>
        <dbReference type="ARBA" id="ARBA00001946"/>
    </source>
</evidence>
<dbReference type="PRINTS" id="PR00413">
    <property type="entry name" value="HADHALOGNASE"/>
</dbReference>
<sequence length="216" mass="22625">MTRPAAVLFDCDGVLVDSEPAGFDLLEAEFAAHGLPLDRDEMERLFVGSTIAALADEARRMGAGFPPDWVDGFYEKLYVRLAEGTALFPGVGDLLDRLDAAGIPYAVGSNGTTRKMRTTLGQHPGVWARLKDHLYSGQEIGAPKPAPDLYLMAAEALGVAPEGCVVIDDSATGCRGGLAAGMRVIGFAPGHVPDSLAALGVEIATSMADVGRRLGL</sequence>
<dbReference type="HOGENOM" id="CLU_045011_13_2_5"/>
<dbReference type="InterPro" id="IPR036412">
    <property type="entry name" value="HAD-like_sf"/>
</dbReference>
<reference evidence="5 6" key="1">
    <citation type="journal article" date="2010" name="J. Bacteriol.">
        <title>Genome sequences of Pelagibaca bermudensis HTCC2601T and Maritimibacter alkaliphilus HTCC2654T, the type strains of two marine Roseobacter genera.</title>
        <authorList>
            <person name="Thrash J.C."/>
            <person name="Cho J.C."/>
            <person name="Ferriera S."/>
            <person name="Johnson J."/>
            <person name="Vergin K.L."/>
            <person name="Giovannoni S.J."/>
        </authorList>
    </citation>
    <scope>NUCLEOTIDE SEQUENCE [LARGE SCALE GENOMIC DNA]</scope>
    <source>
        <strain evidence="5 6">HTCC2654</strain>
    </source>
</reference>
<dbReference type="Pfam" id="PF00702">
    <property type="entry name" value="Hydrolase"/>
    <property type="match status" value="1"/>
</dbReference>
<dbReference type="NCBIfam" id="TIGR01509">
    <property type="entry name" value="HAD-SF-IA-v3"/>
    <property type="match status" value="1"/>
</dbReference>
<dbReference type="InterPro" id="IPR023198">
    <property type="entry name" value="PGP-like_dom2"/>
</dbReference>
<dbReference type="GO" id="GO:0046872">
    <property type="term" value="F:metal ion binding"/>
    <property type="evidence" value="ECO:0007669"/>
    <property type="project" value="UniProtKB-KW"/>
</dbReference>
<evidence type="ECO:0000256" key="3">
    <source>
        <dbReference type="ARBA" id="ARBA00022723"/>
    </source>
</evidence>
<proteinExistence type="inferred from homology"/>
<dbReference type="PANTHER" id="PTHR46193:SF10">
    <property type="entry name" value="6-PHOSPHOGLUCONATE PHOSPHATASE"/>
    <property type="match status" value="1"/>
</dbReference>
<dbReference type="Proteomes" id="UP000002931">
    <property type="component" value="Unassembled WGS sequence"/>
</dbReference>
<evidence type="ECO:0000313" key="5">
    <source>
        <dbReference type="EMBL" id="EAQ12946.1"/>
    </source>
</evidence>
<dbReference type="InterPro" id="IPR023214">
    <property type="entry name" value="HAD_sf"/>
</dbReference>
<dbReference type="AlphaFoldDB" id="A3VF31"/>
<dbReference type="GO" id="GO:0016787">
    <property type="term" value="F:hydrolase activity"/>
    <property type="evidence" value="ECO:0007669"/>
    <property type="project" value="UniProtKB-KW"/>
</dbReference>
<dbReference type="EMBL" id="AAMT01000006">
    <property type="protein sequence ID" value="EAQ12946.1"/>
    <property type="molecule type" value="Genomic_DNA"/>
</dbReference>
<name>A3VF31_9RHOB</name>
<keyword evidence="5" id="KW-0378">Hydrolase</keyword>
<evidence type="ECO:0000256" key="2">
    <source>
        <dbReference type="ARBA" id="ARBA00006171"/>
    </source>
</evidence>
<dbReference type="SFLD" id="SFLDG01129">
    <property type="entry name" value="C1.5:_HAD__Beta-PGM__Phosphata"/>
    <property type="match status" value="1"/>
</dbReference>
<comment type="caution">
    <text evidence="5">The sequence shown here is derived from an EMBL/GenBank/DDBJ whole genome shotgun (WGS) entry which is preliminary data.</text>
</comment>
<keyword evidence="6" id="KW-1185">Reference proteome</keyword>
<keyword evidence="3" id="KW-0479">Metal-binding</keyword>
<dbReference type="STRING" id="314271.RB2654_10628"/>
<gene>
    <name evidence="5" type="ORF">RB2654_10628</name>
</gene>
<dbReference type="OrthoDB" id="9797743at2"/>
<comment type="cofactor">
    <cofactor evidence="1">
        <name>Mg(2+)</name>
        <dbReference type="ChEBI" id="CHEBI:18420"/>
    </cofactor>
</comment>
<dbReference type="RefSeq" id="WP_008331343.1">
    <property type="nucleotide sequence ID" value="NZ_CH902578.1"/>
</dbReference>
<dbReference type="InterPro" id="IPR051600">
    <property type="entry name" value="Beta-PGM-like"/>
</dbReference>
<evidence type="ECO:0000313" key="6">
    <source>
        <dbReference type="Proteomes" id="UP000002931"/>
    </source>
</evidence>
<dbReference type="SFLD" id="SFLDG01135">
    <property type="entry name" value="C1.5.6:_HAD__Beta-PGM__Phospha"/>
    <property type="match status" value="1"/>
</dbReference>
<dbReference type="eggNOG" id="COG0637">
    <property type="taxonomic scope" value="Bacteria"/>
</dbReference>
<organism evidence="5 6">
    <name type="scientific">Maritimibacter alkaliphilus HTCC2654</name>
    <dbReference type="NCBI Taxonomy" id="314271"/>
    <lineage>
        <taxon>Bacteria</taxon>
        <taxon>Pseudomonadati</taxon>
        <taxon>Pseudomonadota</taxon>
        <taxon>Alphaproteobacteria</taxon>
        <taxon>Rhodobacterales</taxon>
        <taxon>Roseobacteraceae</taxon>
        <taxon>Maritimibacter</taxon>
    </lineage>
</organism>
<dbReference type="InterPro" id="IPR006439">
    <property type="entry name" value="HAD-SF_hydro_IA"/>
</dbReference>
<dbReference type="SFLD" id="SFLDS00003">
    <property type="entry name" value="Haloacid_Dehalogenase"/>
    <property type="match status" value="1"/>
</dbReference>
<evidence type="ECO:0000256" key="4">
    <source>
        <dbReference type="ARBA" id="ARBA00022842"/>
    </source>
</evidence>
<dbReference type="PANTHER" id="PTHR46193">
    <property type="entry name" value="6-PHOSPHOGLUCONATE PHOSPHATASE"/>
    <property type="match status" value="1"/>
</dbReference>